<keyword evidence="3" id="KW-1185">Reference proteome</keyword>
<dbReference type="AlphaFoldDB" id="A0A4C1WUF4"/>
<dbReference type="EMBL" id="BGZK01000658">
    <property type="protein sequence ID" value="GBP54951.1"/>
    <property type="molecule type" value="Genomic_DNA"/>
</dbReference>
<evidence type="ECO:0000313" key="3">
    <source>
        <dbReference type="Proteomes" id="UP000299102"/>
    </source>
</evidence>
<feature type="region of interest" description="Disordered" evidence="1">
    <location>
        <begin position="61"/>
        <end position="91"/>
    </location>
</feature>
<dbReference type="Proteomes" id="UP000299102">
    <property type="component" value="Unassembled WGS sequence"/>
</dbReference>
<gene>
    <name evidence="2" type="ORF">EVAR_50395_1</name>
</gene>
<evidence type="ECO:0000256" key="1">
    <source>
        <dbReference type="SAM" id="MobiDB-lite"/>
    </source>
</evidence>
<feature type="compositionally biased region" description="Basic and acidic residues" evidence="1">
    <location>
        <begin position="73"/>
        <end position="83"/>
    </location>
</feature>
<sequence>MDCLSQSCLNDDHAQDDPFRDAMGVSFNLYWLPAELLYYDMQIYDDLNLCNEQWATGVHTGDDDRALSNVDRTSTHRPTDPYSKDLTLINQ</sequence>
<organism evidence="2 3">
    <name type="scientific">Eumeta variegata</name>
    <name type="common">Bagworm moth</name>
    <name type="synonym">Eumeta japonica</name>
    <dbReference type="NCBI Taxonomy" id="151549"/>
    <lineage>
        <taxon>Eukaryota</taxon>
        <taxon>Metazoa</taxon>
        <taxon>Ecdysozoa</taxon>
        <taxon>Arthropoda</taxon>
        <taxon>Hexapoda</taxon>
        <taxon>Insecta</taxon>
        <taxon>Pterygota</taxon>
        <taxon>Neoptera</taxon>
        <taxon>Endopterygota</taxon>
        <taxon>Lepidoptera</taxon>
        <taxon>Glossata</taxon>
        <taxon>Ditrysia</taxon>
        <taxon>Tineoidea</taxon>
        <taxon>Psychidae</taxon>
        <taxon>Oiketicinae</taxon>
        <taxon>Eumeta</taxon>
    </lineage>
</organism>
<protein>
    <submittedName>
        <fullName evidence="2">Uncharacterized protein</fullName>
    </submittedName>
</protein>
<comment type="caution">
    <text evidence="2">The sequence shown here is derived from an EMBL/GenBank/DDBJ whole genome shotgun (WGS) entry which is preliminary data.</text>
</comment>
<name>A0A4C1WUF4_EUMVA</name>
<proteinExistence type="predicted"/>
<evidence type="ECO:0000313" key="2">
    <source>
        <dbReference type="EMBL" id="GBP54951.1"/>
    </source>
</evidence>
<reference evidence="2 3" key="1">
    <citation type="journal article" date="2019" name="Commun. Biol.">
        <title>The bagworm genome reveals a unique fibroin gene that provides high tensile strength.</title>
        <authorList>
            <person name="Kono N."/>
            <person name="Nakamura H."/>
            <person name="Ohtoshi R."/>
            <person name="Tomita M."/>
            <person name="Numata K."/>
            <person name="Arakawa K."/>
        </authorList>
    </citation>
    <scope>NUCLEOTIDE SEQUENCE [LARGE SCALE GENOMIC DNA]</scope>
</reference>
<accession>A0A4C1WUF4</accession>